<dbReference type="Gene3D" id="3.40.50.720">
    <property type="entry name" value="NAD(P)-binding Rossmann-like Domain"/>
    <property type="match status" value="1"/>
</dbReference>
<feature type="domain" description="NAD(P)-binding" evidence="1">
    <location>
        <begin position="6"/>
        <end position="131"/>
    </location>
</feature>
<sequence>MILITGATGNVGRHLVTELLTAGRKVRALSRDPASARLPSGAEVVRADDAPMDDVEAVFFNPATSSNGPGELLAKAKARGVRRVVMLSAMACLDEDPANLISRHHLEAEREIEASGLEWTFLRPGAFAANTLDWAGQIRESGVVRGPYARAHMTPMHERDIAAAAARAFLSDDLVGTKPVLSGPESLTHADQARIIGEAIGRPVGYEEVTPEAAREAMVGNGMPGPFADTVLRMYASAEDTPAEVYPEFERITGRRARTFAEWAAEHASDFS</sequence>
<name>A0ABN3PS36_9ACTN</name>
<dbReference type="RefSeq" id="WP_344541779.1">
    <property type="nucleotide sequence ID" value="NZ_BAAATD010000004.1"/>
</dbReference>
<keyword evidence="3" id="KW-1185">Reference proteome</keyword>
<dbReference type="PANTHER" id="PTHR43162:SF1">
    <property type="entry name" value="PRESTALK A DIFFERENTIATION PROTEIN A"/>
    <property type="match status" value="1"/>
</dbReference>
<dbReference type="Pfam" id="PF13460">
    <property type="entry name" value="NAD_binding_10"/>
    <property type="match status" value="1"/>
</dbReference>
<dbReference type="SUPFAM" id="SSF51735">
    <property type="entry name" value="NAD(P)-binding Rossmann-fold domains"/>
    <property type="match status" value="1"/>
</dbReference>
<comment type="caution">
    <text evidence="2">The sequence shown here is derived from an EMBL/GenBank/DDBJ whole genome shotgun (WGS) entry which is preliminary data.</text>
</comment>
<dbReference type="InterPro" id="IPR051604">
    <property type="entry name" value="Ergot_Alk_Oxidoreductase"/>
</dbReference>
<reference evidence="2 3" key="1">
    <citation type="journal article" date="2019" name="Int. J. Syst. Evol. Microbiol.">
        <title>The Global Catalogue of Microorganisms (GCM) 10K type strain sequencing project: providing services to taxonomists for standard genome sequencing and annotation.</title>
        <authorList>
            <consortium name="The Broad Institute Genomics Platform"/>
            <consortium name="The Broad Institute Genome Sequencing Center for Infectious Disease"/>
            <person name="Wu L."/>
            <person name="Ma J."/>
        </authorList>
    </citation>
    <scope>NUCLEOTIDE SEQUENCE [LARGE SCALE GENOMIC DNA]</scope>
    <source>
        <strain evidence="2 3">JCM 6833</strain>
    </source>
</reference>
<dbReference type="Gene3D" id="3.90.25.10">
    <property type="entry name" value="UDP-galactose 4-epimerase, domain 1"/>
    <property type="match status" value="1"/>
</dbReference>
<dbReference type="InterPro" id="IPR036291">
    <property type="entry name" value="NAD(P)-bd_dom_sf"/>
</dbReference>
<protein>
    <submittedName>
        <fullName evidence="2">NAD(P)H-binding protein</fullName>
    </submittedName>
</protein>
<evidence type="ECO:0000259" key="1">
    <source>
        <dbReference type="Pfam" id="PF13460"/>
    </source>
</evidence>
<dbReference type="InterPro" id="IPR016040">
    <property type="entry name" value="NAD(P)-bd_dom"/>
</dbReference>
<evidence type="ECO:0000313" key="2">
    <source>
        <dbReference type="EMBL" id="GAA2596944.1"/>
    </source>
</evidence>
<organism evidence="2 3">
    <name type="scientific">Actinomadura fulvescens</name>
    <dbReference type="NCBI Taxonomy" id="46160"/>
    <lineage>
        <taxon>Bacteria</taxon>
        <taxon>Bacillati</taxon>
        <taxon>Actinomycetota</taxon>
        <taxon>Actinomycetes</taxon>
        <taxon>Streptosporangiales</taxon>
        <taxon>Thermomonosporaceae</taxon>
        <taxon>Actinomadura</taxon>
    </lineage>
</organism>
<proteinExistence type="predicted"/>
<evidence type="ECO:0000313" key="3">
    <source>
        <dbReference type="Proteomes" id="UP001501509"/>
    </source>
</evidence>
<dbReference type="EMBL" id="BAAATD010000004">
    <property type="protein sequence ID" value="GAA2596944.1"/>
    <property type="molecule type" value="Genomic_DNA"/>
</dbReference>
<dbReference type="PANTHER" id="PTHR43162">
    <property type="match status" value="1"/>
</dbReference>
<dbReference type="Proteomes" id="UP001501509">
    <property type="component" value="Unassembled WGS sequence"/>
</dbReference>
<accession>A0ABN3PS36</accession>
<gene>
    <name evidence="2" type="ORF">GCM10010411_33020</name>
</gene>